<dbReference type="InterPro" id="IPR032284">
    <property type="entry name" value="RecQ_Zn-bd"/>
</dbReference>
<dbReference type="SMART" id="SM00490">
    <property type="entry name" value="HELICc"/>
    <property type="match status" value="1"/>
</dbReference>
<dbReference type="CDD" id="cd17920">
    <property type="entry name" value="DEXHc_RecQ"/>
    <property type="match status" value="1"/>
</dbReference>
<feature type="compositionally biased region" description="Basic residues" evidence="17">
    <location>
        <begin position="648"/>
        <end position="657"/>
    </location>
</feature>
<name>A0AAJ5ZDB7_9CHLR</name>
<evidence type="ECO:0000256" key="12">
    <source>
        <dbReference type="ARBA" id="ARBA00023172"/>
    </source>
</evidence>
<dbReference type="AlphaFoldDB" id="A0AAJ5ZDB7"/>
<evidence type="ECO:0000256" key="10">
    <source>
        <dbReference type="ARBA" id="ARBA00022840"/>
    </source>
</evidence>
<keyword evidence="5" id="KW-0547">Nucleotide-binding</keyword>
<dbReference type="NCBIfam" id="TIGR01389">
    <property type="entry name" value="recQ"/>
    <property type="match status" value="1"/>
</dbReference>
<dbReference type="FunFam" id="3.40.50.300:FF:000296">
    <property type="entry name" value="ATP-dependent DNA helicase RecQ"/>
    <property type="match status" value="1"/>
</dbReference>
<evidence type="ECO:0000256" key="13">
    <source>
        <dbReference type="ARBA" id="ARBA00023204"/>
    </source>
</evidence>
<dbReference type="PANTHER" id="PTHR13710">
    <property type="entry name" value="DNA HELICASE RECQ FAMILY MEMBER"/>
    <property type="match status" value="1"/>
</dbReference>
<dbReference type="InterPro" id="IPR004589">
    <property type="entry name" value="DNA_helicase_ATP-dep_RecQ"/>
</dbReference>
<dbReference type="Gene3D" id="3.40.50.300">
    <property type="entry name" value="P-loop containing nucleotide triphosphate hydrolases"/>
    <property type="match status" value="2"/>
</dbReference>
<dbReference type="GO" id="GO:0003677">
    <property type="term" value="F:DNA binding"/>
    <property type="evidence" value="ECO:0007669"/>
    <property type="project" value="UniProtKB-KW"/>
</dbReference>
<dbReference type="EMBL" id="CP046147">
    <property type="protein sequence ID" value="WFG39114.1"/>
    <property type="molecule type" value="Genomic_DNA"/>
</dbReference>
<dbReference type="Pfam" id="PF14493">
    <property type="entry name" value="HTH_40"/>
    <property type="match status" value="1"/>
</dbReference>
<evidence type="ECO:0000259" key="18">
    <source>
        <dbReference type="PROSITE" id="PS50967"/>
    </source>
</evidence>
<evidence type="ECO:0000313" key="22">
    <source>
        <dbReference type="EMBL" id="WFG39114.1"/>
    </source>
</evidence>
<evidence type="ECO:0000259" key="19">
    <source>
        <dbReference type="PROSITE" id="PS51192"/>
    </source>
</evidence>
<dbReference type="GO" id="GO:0046872">
    <property type="term" value="F:metal ion binding"/>
    <property type="evidence" value="ECO:0007669"/>
    <property type="project" value="UniProtKB-KW"/>
</dbReference>
<evidence type="ECO:0000256" key="5">
    <source>
        <dbReference type="ARBA" id="ARBA00022741"/>
    </source>
</evidence>
<dbReference type="SUPFAM" id="SSF47819">
    <property type="entry name" value="HRDC-like"/>
    <property type="match status" value="1"/>
</dbReference>
<evidence type="ECO:0000256" key="14">
    <source>
        <dbReference type="ARBA" id="ARBA00023235"/>
    </source>
</evidence>
<keyword evidence="8 22" id="KW-0347">Helicase</keyword>
<evidence type="ECO:0000256" key="15">
    <source>
        <dbReference type="ARBA" id="ARBA00034617"/>
    </source>
</evidence>
<dbReference type="InterPro" id="IPR006293">
    <property type="entry name" value="DNA_helicase_ATP-dep_RecQ_bac"/>
</dbReference>
<dbReference type="InterPro" id="IPR036388">
    <property type="entry name" value="WH-like_DNA-bd_sf"/>
</dbReference>
<dbReference type="InterPro" id="IPR001650">
    <property type="entry name" value="Helicase_C-like"/>
</dbReference>
<keyword evidence="10" id="KW-0067">ATP-binding</keyword>
<dbReference type="NCBIfam" id="TIGR00614">
    <property type="entry name" value="recQ_fam"/>
    <property type="match status" value="1"/>
</dbReference>
<dbReference type="PROSITE" id="PS50967">
    <property type="entry name" value="HRDC"/>
    <property type="match status" value="1"/>
</dbReference>
<keyword evidence="13" id="KW-0234">DNA repair</keyword>
<dbReference type="CDD" id="cd18794">
    <property type="entry name" value="SF2_C_RecQ"/>
    <property type="match status" value="1"/>
</dbReference>
<dbReference type="SUPFAM" id="SSF46785">
    <property type="entry name" value="Winged helix' DNA-binding domain"/>
    <property type="match status" value="1"/>
</dbReference>
<keyword evidence="11" id="KW-0238">DNA-binding</keyword>
<gene>
    <name evidence="22" type="primary">recQ</name>
    <name evidence="21" type="ORF">GKO46_03660</name>
    <name evidence="22" type="ORF">GKO48_05600</name>
</gene>
<evidence type="ECO:0000313" key="21">
    <source>
        <dbReference type="EMBL" id="MDG0866166.1"/>
    </source>
</evidence>
<feature type="domain" description="Helicase C-terminal" evidence="20">
    <location>
        <begin position="235"/>
        <end position="391"/>
    </location>
</feature>
<keyword evidence="4" id="KW-0479">Metal-binding</keyword>
<accession>A0AAJ5ZDB7</accession>
<evidence type="ECO:0000256" key="6">
    <source>
        <dbReference type="ARBA" id="ARBA00022763"/>
    </source>
</evidence>
<comment type="catalytic activity">
    <reaction evidence="15">
        <text>Couples ATP hydrolysis with the unwinding of duplex DNA by translocating in the 3'-5' direction.</text>
        <dbReference type="EC" id="5.6.2.4"/>
    </reaction>
</comment>
<dbReference type="SMART" id="SM00487">
    <property type="entry name" value="DEXDc"/>
    <property type="match status" value="1"/>
</dbReference>
<dbReference type="GO" id="GO:0030894">
    <property type="term" value="C:replisome"/>
    <property type="evidence" value="ECO:0007669"/>
    <property type="project" value="TreeGrafter"/>
</dbReference>
<feature type="domain" description="Helicase ATP-binding" evidence="19">
    <location>
        <begin position="46"/>
        <end position="214"/>
    </location>
</feature>
<keyword evidence="23" id="KW-1185">Reference proteome</keyword>
<dbReference type="InterPro" id="IPR029491">
    <property type="entry name" value="Helicase_HTH"/>
</dbReference>
<feature type="compositionally biased region" description="Polar residues" evidence="17">
    <location>
        <begin position="660"/>
        <end position="671"/>
    </location>
</feature>
<evidence type="ECO:0000256" key="17">
    <source>
        <dbReference type="SAM" id="MobiDB-lite"/>
    </source>
</evidence>
<dbReference type="InterPro" id="IPR044876">
    <property type="entry name" value="HRDC_dom_sf"/>
</dbReference>
<comment type="cofactor">
    <cofactor evidence="2">
        <name>Zn(2+)</name>
        <dbReference type="ChEBI" id="CHEBI:29105"/>
    </cofactor>
</comment>
<evidence type="ECO:0000256" key="2">
    <source>
        <dbReference type="ARBA" id="ARBA00001947"/>
    </source>
</evidence>
<dbReference type="Proteomes" id="UP001321249">
    <property type="component" value="Unassembled WGS sequence"/>
</dbReference>
<keyword evidence="7 22" id="KW-0378">Hydrolase</keyword>
<dbReference type="SMART" id="SM00956">
    <property type="entry name" value="RQC"/>
    <property type="match status" value="1"/>
</dbReference>
<dbReference type="GO" id="GO:0005524">
    <property type="term" value="F:ATP binding"/>
    <property type="evidence" value="ECO:0007669"/>
    <property type="project" value="UniProtKB-KW"/>
</dbReference>
<evidence type="ECO:0000256" key="1">
    <source>
        <dbReference type="ARBA" id="ARBA00001946"/>
    </source>
</evidence>
<evidence type="ECO:0000313" key="23">
    <source>
        <dbReference type="Proteomes" id="UP001219901"/>
    </source>
</evidence>
<dbReference type="Gene3D" id="1.10.150.80">
    <property type="entry name" value="HRDC domain"/>
    <property type="match status" value="1"/>
</dbReference>
<dbReference type="InterPro" id="IPR010997">
    <property type="entry name" value="HRDC-like_sf"/>
</dbReference>
<dbReference type="PANTHER" id="PTHR13710:SF105">
    <property type="entry name" value="ATP-DEPENDENT DNA HELICASE Q1"/>
    <property type="match status" value="1"/>
</dbReference>
<evidence type="ECO:0000256" key="16">
    <source>
        <dbReference type="NCBIfam" id="TIGR01389"/>
    </source>
</evidence>
<dbReference type="InterPro" id="IPR011545">
    <property type="entry name" value="DEAD/DEAH_box_helicase_dom"/>
</dbReference>
<dbReference type="InterPro" id="IPR002121">
    <property type="entry name" value="HRDC_dom"/>
</dbReference>
<comment type="similarity">
    <text evidence="3">Belongs to the helicase family. RecQ subfamily.</text>
</comment>
<dbReference type="Proteomes" id="UP001219901">
    <property type="component" value="Chromosome"/>
</dbReference>
<sequence length="771" mass="86371">MHRITTFEYTTPEIATKLPARSSDIQSILKTRFGFDQFLPLQEEIVSNVMSGNDSLVLMPTGAGKSLCYQLPALCRDGYTMVVSPLIALMKDQVDALRANGIAAAFVNSTLSPEQNEQILADTASGEVKILYVAPERIATGRFRNFLKAQPPSLIAIDEAHCISEWGHDFRPDYRNLKNLRQNLSNIPLIALTATATEVVRRDIADQLRLEDSKWFVSSFNRPNLAYSVRPKTRAFDSLVGLLNTHKNESAIIYCFSRKETDNLAYDLAERGFSAAAYHAGLDTVLRRETQERFIKDEVEIIVATIAFGMGIDKPDVRLVVHYNLSKSLEGYYQETGRAGRDGLPSECVLFYTFGDRVKQDFFINQIEDPSERENASEKLSAMVEYSELRTCRRRYMLSYFGDESPVGTSASDSGIGTEESTGCGGCDVCLATKEEFDATEISQKILSAIIRTGERFGAKHVVDVLRGSRAKRIRELEHDQLSVHGIASDVPDEELRETIGLLQDEGLIAISSGEYRTLAVSSAGRSFLNNRDSITLARMPVLLEPSANITMDEGSNGKNLDFDRDLFAELRALRKQVAHERDVPAYVIFGDVALREMAYYMPNSLDSFSTISGVGTTKLNQFGERFLETIIDYCDQHDLLPREKIGVPRRKRRNSSRKTSANGRPSLSRTLNETKRLFTEGFNVDEIATERGLASKTIVSHLEKIARAEPEFNLEQLLPTLAKIEIIQNALKADGSGYLAPIKEELGDDYSYEEIRMVRLQMERDLEPVE</sequence>
<dbReference type="SMART" id="SM00341">
    <property type="entry name" value="HRDC"/>
    <property type="match status" value="1"/>
</dbReference>
<dbReference type="RefSeq" id="WP_342822475.1">
    <property type="nucleotide sequence ID" value="NZ_CP046146.1"/>
</dbReference>
<dbReference type="EC" id="5.6.2.4" evidence="16"/>
<dbReference type="Pfam" id="PF00271">
    <property type="entry name" value="Helicase_C"/>
    <property type="match status" value="1"/>
</dbReference>
<organism evidence="22 23">
    <name type="scientific">Candidatus Lucifugimonas marina</name>
    <dbReference type="NCBI Taxonomy" id="3038979"/>
    <lineage>
        <taxon>Bacteria</taxon>
        <taxon>Bacillati</taxon>
        <taxon>Chloroflexota</taxon>
        <taxon>Dehalococcoidia</taxon>
        <taxon>SAR202 cluster</taxon>
        <taxon>Candidatus Lucifugimonadales</taxon>
        <taxon>Candidatus Lucifugimonadaceae</taxon>
        <taxon>Candidatus Lucifugimonas</taxon>
    </lineage>
</organism>
<feature type="domain" description="HRDC" evidence="18">
    <location>
        <begin position="561"/>
        <end position="641"/>
    </location>
</feature>
<reference evidence="22" key="2">
    <citation type="journal article" date="2023" name="Nat. Commun.">
        <title>Cultivation of marine bacteria of the SAR202 clade.</title>
        <authorList>
            <person name="Lim Y."/>
            <person name="Seo J.H."/>
            <person name="Giovannoni S.J."/>
            <person name="Kang I."/>
            <person name="Cho J.C."/>
        </authorList>
    </citation>
    <scope>NUCLEOTIDE SEQUENCE</scope>
    <source>
        <strain evidence="22">JH1073</strain>
    </source>
</reference>
<dbReference type="SUPFAM" id="SSF52540">
    <property type="entry name" value="P-loop containing nucleoside triphosphate hydrolases"/>
    <property type="match status" value="1"/>
</dbReference>
<dbReference type="GO" id="GO:0006281">
    <property type="term" value="P:DNA repair"/>
    <property type="evidence" value="ECO:0007669"/>
    <property type="project" value="UniProtKB-KW"/>
</dbReference>
<dbReference type="GO" id="GO:0005737">
    <property type="term" value="C:cytoplasm"/>
    <property type="evidence" value="ECO:0007669"/>
    <property type="project" value="TreeGrafter"/>
</dbReference>
<keyword evidence="6" id="KW-0227">DNA damage</keyword>
<evidence type="ECO:0000256" key="9">
    <source>
        <dbReference type="ARBA" id="ARBA00022833"/>
    </source>
</evidence>
<keyword evidence="14" id="KW-0413">Isomerase</keyword>
<reference evidence="23 24" key="1">
    <citation type="submission" date="2019-11" db="EMBL/GenBank/DDBJ databases">
        <authorList>
            <person name="Cho J.-C."/>
        </authorList>
    </citation>
    <scope>NUCLEOTIDE SEQUENCE [LARGE SCALE GENOMIC DNA]</scope>
    <source>
        <strain evidence="22 23">JH1073</strain>
        <strain evidence="21 24">JH702</strain>
    </source>
</reference>
<evidence type="ECO:0000259" key="20">
    <source>
        <dbReference type="PROSITE" id="PS51194"/>
    </source>
</evidence>
<dbReference type="Pfam" id="PF16124">
    <property type="entry name" value="RecQ_Zn_bind"/>
    <property type="match status" value="1"/>
</dbReference>
<dbReference type="PROSITE" id="PS51192">
    <property type="entry name" value="HELICASE_ATP_BIND_1"/>
    <property type="match status" value="1"/>
</dbReference>
<dbReference type="GO" id="GO:0016787">
    <property type="term" value="F:hydrolase activity"/>
    <property type="evidence" value="ECO:0007669"/>
    <property type="project" value="UniProtKB-KW"/>
</dbReference>
<evidence type="ECO:0000256" key="7">
    <source>
        <dbReference type="ARBA" id="ARBA00022801"/>
    </source>
</evidence>
<protein>
    <recommendedName>
        <fullName evidence="16">DNA helicase RecQ</fullName>
        <ecNumber evidence="16">5.6.2.4</ecNumber>
    </recommendedName>
</protein>
<dbReference type="Gene3D" id="1.10.10.10">
    <property type="entry name" value="Winged helix-like DNA-binding domain superfamily/Winged helix DNA-binding domain"/>
    <property type="match status" value="1"/>
</dbReference>
<evidence type="ECO:0000313" key="24">
    <source>
        <dbReference type="Proteomes" id="UP001321249"/>
    </source>
</evidence>
<proteinExistence type="inferred from homology"/>
<dbReference type="InterPro" id="IPR036390">
    <property type="entry name" value="WH_DNA-bd_sf"/>
</dbReference>
<dbReference type="EMBL" id="WMBE01000001">
    <property type="protein sequence ID" value="MDG0866166.1"/>
    <property type="molecule type" value="Genomic_DNA"/>
</dbReference>
<dbReference type="GO" id="GO:0009432">
    <property type="term" value="P:SOS response"/>
    <property type="evidence" value="ECO:0007669"/>
    <property type="project" value="UniProtKB-UniRule"/>
</dbReference>
<comment type="cofactor">
    <cofactor evidence="1">
        <name>Mg(2+)</name>
        <dbReference type="ChEBI" id="CHEBI:18420"/>
    </cofactor>
</comment>
<dbReference type="FunFam" id="3.40.50.300:FF:000156">
    <property type="entry name" value="ATP-dependent DNA helicase recQ"/>
    <property type="match status" value="1"/>
</dbReference>
<keyword evidence="9" id="KW-0862">Zinc</keyword>
<evidence type="ECO:0000256" key="11">
    <source>
        <dbReference type="ARBA" id="ARBA00023125"/>
    </source>
</evidence>
<dbReference type="Gene3D" id="1.10.10.1390">
    <property type="entry name" value="ATP-dependent DNA helicase RecQ"/>
    <property type="match status" value="1"/>
</dbReference>
<evidence type="ECO:0000256" key="4">
    <source>
        <dbReference type="ARBA" id="ARBA00022723"/>
    </source>
</evidence>
<dbReference type="Pfam" id="PF00270">
    <property type="entry name" value="DEAD"/>
    <property type="match status" value="1"/>
</dbReference>
<dbReference type="PROSITE" id="PS51194">
    <property type="entry name" value="HELICASE_CTER"/>
    <property type="match status" value="1"/>
</dbReference>
<evidence type="ECO:0000256" key="3">
    <source>
        <dbReference type="ARBA" id="ARBA00005446"/>
    </source>
</evidence>
<reference evidence="23" key="3">
    <citation type="submission" date="2023-06" db="EMBL/GenBank/DDBJ databases">
        <title>Pangenomics reveal diversification of enzyme families and niche specialization in globally abundant SAR202 bacteria.</title>
        <authorList>
            <person name="Saw J.H.W."/>
        </authorList>
    </citation>
    <scope>NUCLEOTIDE SEQUENCE [LARGE SCALE GENOMIC DNA]</scope>
    <source>
        <strain evidence="23">JH1073</strain>
    </source>
</reference>
<dbReference type="Pfam" id="PF00570">
    <property type="entry name" value="HRDC"/>
    <property type="match status" value="1"/>
</dbReference>
<evidence type="ECO:0000256" key="8">
    <source>
        <dbReference type="ARBA" id="ARBA00022806"/>
    </source>
</evidence>
<dbReference type="GO" id="GO:0006260">
    <property type="term" value="P:DNA replication"/>
    <property type="evidence" value="ECO:0007669"/>
    <property type="project" value="InterPro"/>
</dbReference>
<feature type="region of interest" description="Disordered" evidence="17">
    <location>
        <begin position="645"/>
        <end position="671"/>
    </location>
</feature>
<dbReference type="InterPro" id="IPR027417">
    <property type="entry name" value="P-loop_NTPase"/>
</dbReference>
<dbReference type="Pfam" id="PF09382">
    <property type="entry name" value="RQC"/>
    <property type="match status" value="1"/>
</dbReference>
<dbReference type="InterPro" id="IPR018982">
    <property type="entry name" value="RQC_domain"/>
</dbReference>
<dbReference type="GO" id="GO:0043590">
    <property type="term" value="C:bacterial nucleoid"/>
    <property type="evidence" value="ECO:0007669"/>
    <property type="project" value="TreeGrafter"/>
</dbReference>
<dbReference type="GO" id="GO:0043138">
    <property type="term" value="F:3'-5' DNA helicase activity"/>
    <property type="evidence" value="ECO:0007669"/>
    <property type="project" value="UniProtKB-EC"/>
</dbReference>
<dbReference type="GO" id="GO:0009378">
    <property type="term" value="F:four-way junction helicase activity"/>
    <property type="evidence" value="ECO:0007669"/>
    <property type="project" value="TreeGrafter"/>
</dbReference>
<dbReference type="InterPro" id="IPR014001">
    <property type="entry name" value="Helicase_ATP-bd"/>
</dbReference>
<dbReference type="GO" id="GO:0006310">
    <property type="term" value="P:DNA recombination"/>
    <property type="evidence" value="ECO:0007669"/>
    <property type="project" value="UniProtKB-UniRule"/>
</dbReference>
<keyword evidence="12" id="KW-0233">DNA recombination</keyword>